<dbReference type="AlphaFoldDB" id="A0A286A096"/>
<keyword evidence="1" id="KW-0812">Transmembrane</keyword>
<evidence type="ECO:0000313" key="3">
    <source>
        <dbReference type="Proteomes" id="UP000219281"/>
    </source>
</evidence>
<reference evidence="3" key="1">
    <citation type="submission" date="2017-09" db="EMBL/GenBank/DDBJ databases">
        <authorList>
            <person name="Varghese N."/>
            <person name="Submissions S."/>
        </authorList>
    </citation>
    <scope>NUCLEOTIDE SEQUENCE [LARGE SCALE GENOMIC DNA]</scope>
    <source>
        <strain evidence="3">CGMCC 1.12803</strain>
    </source>
</reference>
<protein>
    <recommendedName>
        <fullName evidence="4">FUSC family protein</fullName>
    </recommendedName>
</protein>
<evidence type="ECO:0008006" key="4">
    <source>
        <dbReference type="Google" id="ProtNLM"/>
    </source>
</evidence>
<name>A0A286A096_9SPHI</name>
<feature type="transmembrane region" description="Helical" evidence="1">
    <location>
        <begin position="23"/>
        <end position="41"/>
    </location>
</feature>
<keyword evidence="3" id="KW-1185">Reference proteome</keyword>
<dbReference type="Proteomes" id="UP000219281">
    <property type="component" value="Unassembled WGS sequence"/>
</dbReference>
<sequence length="83" mass="9168">MELTELSNEALLKKSKELKNGKIMNAAIVGFTIGIFCYSVVNNGFGLFTFFPLIITYLVVKNAKNDKILAAEVEKELKVRGLG</sequence>
<evidence type="ECO:0000313" key="2">
    <source>
        <dbReference type="EMBL" id="SOD15317.1"/>
    </source>
</evidence>
<organism evidence="2 3">
    <name type="scientific">Pedobacter xixiisoli</name>
    <dbReference type="NCBI Taxonomy" id="1476464"/>
    <lineage>
        <taxon>Bacteria</taxon>
        <taxon>Pseudomonadati</taxon>
        <taxon>Bacteroidota</taxon>
        <taxon>Sphingobacteriia</taxon>
        <taxon>Sphingobacteriales</taxon>
        <taxon>Sphingobacteriaceae</taxon>
        <taxon>Pedobacter</taxon>
    </lineage>
</organism>
<proteinExistence type="predicted"/>
<evidence type="ECO:0000256" key="1">
    <source>
        <dbReference type="SAM" id="Phobius"/>
    </source>
</evidence>
<dbReference type="EMBL" id="OCMT01000002">
    <property type="protein sequence ID" value="SOD15317.1"/>
    <property type="molecule type" value="Genomic_DNA"/>
</dbReference>
<gene>
    <name evidence="2" type="ORF">SAMN06297358_2304</name>
</gene>
<accession>A0A286A096</accession>
<keyword evidence="1" id="KW-0472">Membrane</keyword>
<keyword evidence="1" id="KW-1133">Transmembrane helix</keyword>